<protein>
    <submittedName>
        <fullName evidence="1">Uncharacterized protein</fullName>
    </submittedName>
</protein>
<gene>
    <name evidence="1" type="ORF">CU098_009843</name>
</gene>
<keyword evidence="2" id="KW-1185">Reference proteome</keyword>
<evidence type="ECO:0000313" key="2">
    <source>
        <dbReference type="Proteomes" id="UP000253551"/>
    </source>
</evidence>
<accession>A0A367J346</accession>
<name>A0A367J346_RHIST</name>
<dbReference type="AlphaFoldDB" id="A0A367J346"/>
<comment type="caution">
    <text evidence="1">The sequence shown here is derived from an EMBL/GenBank/DDBJ whole genome shotgun (WGS) entry which is preliminary data.</text>
</comment>
<organism evidence="1 2">
    <name type="scientific">Rhizopus stolonifer</name>
    <name type="common">Rhizopus nigricans</name>
    <dbReference type="NCBI Taxonomy" id="4846"/>
    <lineage>
        <taxon>Eukaryota</taxon>
        <taxon>Fungi</taxon>
        <taxon>Fungi incertae sedis</taxon>
        <taxon>Mucoromycota</taxon>
        <taxon>Mucoromycotina</taxon>
        <taxon>Mucoromycetes</taxon>
        <taxon>Mucorales</taxon>
        <taxon>Mucorineae</taxon>
        <taxon>Rhizopodaceae</taxon>
        <taxon>Rhizopus</taxon>
    </lineage>
</organism>
<dbReference type="Proteomes" id="UP000253551">
    <property type="component" value="Unassembled WGS sequence"/>
</dbReference>
<reference evidence="1 2" key="1">
    <citation type="journal article" date="2018" name="G3 (Bethesda)">
        <title>Phylogenetic and Phylogenomic Definition of Rhizopus Species.</title>
        <authorList>
            <person name="Gryganskyi A.P."/>
            <person name="Golan J."/>
            <person name="Dolatabadi S."/>
            <person name="Mondo S."/>
            <person name="Robb S."/>
            <person name="Idnurm A."/>
            <person name="Muszewska A."/>
            <person name="Steczkiewicz K."/>
            <person name="Masonjones S."/>
            <person name="Liao H.L."/>
            <person name="Gajdeczka M.T."/>
            <person name="Anike F."/>
            <person name="Vuek A."/>
            <person name="Anishchenko I.M."/>
            <person name="Voigt K."/>
            <person name="de Hoog G.S."/>
            <person name="Smith M.E."/>
            <person name="Heitman J."/>
            <person name="Vilgalys R."/>
            <person name="Stajich J.E."/>
        </authorList>
    </citation>
    <scope>NUCLEOTIDE SEQUENCE [LARGE SCALE GENOMIC DNA]</scope>
    <source>
        <strain evidence="1 2">LSU 92-RS-03</strain>
    </source>
</reference>
<feature type="non-terminal residue" evidence="1">
    <location>
        <position position="63"/>
    </location>
</feature>
<proteinExistence type="predicted"/>
<sequence>MDLLLSVVKKESIRRRVQEQDEKTIKSSKQMVPVTCFMHLVGSTNKKVEIQTSNNELVTFTMA</sequence>
<evidence type="ECO:0000313" key="1">
    <source>
        <dbReference type="EMBL" id="RCH84340.1"/>
    </source>
</evidence>
<dbReference type="EMBL" id="PJQM01004470">
    <property type="protein sequence ID" value="RCH84340.1"/>
    <property type="molecule type" value="Genomic_DNA"/>
</dbReference>